<dbReference type="PANTHER" id="PTHR33406">
    <property type="entry name" value="MEMBRANE PROTEIN MJ1562-RELATED"/>
    <property type="match status" value="1"/>
</dbReference>
<evidence type="ECO:0000256" key="3">
    <source>
        <dbReference type="ARBA" id="ARBA00022475"/>
    </source>
</evidence>
<feature type="transmembrane region" description="Helical" evidence="8">
    <location>
        <begin position="20"/>
        <end position="41"/>
    </location>
</feature>
<evidence type="ECO:0000256" key="5">
    <source>
        <dbReference type="ARBA" id="ARBA00022989"/>
    </source>
</evidence>
<proteinExistence type="inferred from homology"/>
<feature type="transmembrane region" description="Helical" evidence="8">
    <location>
        <begin position="566"/>
        <end position="590"/>
    </location>
</feature>
<feature type="region of interest" description="Disordered" evidence="7">
    <location>
        <begin position="695"/>
        <end position="720"/>
    </location>
</feature>
<dbReference type="PROSITE" id="PS50156">
    <property type="entry name" value="SSD"/>
    <property type="match status" value="1"/>
</dbReference>
<dbReference type="Pfam" id="PF03176">
    <property type="entry name" value="MMPL"/>
    <property type="match status" value="2"/>
</dbReference>
<reference evidence="11" key="1">
    <citation type="journal article" date="2019" name="Int. J. Syst. Evol. Microbiol.">
        <title>The Global Catalogue of Microorganisms (GCM) 10K type strain sequencing project: providing services to taxonomists for standard genome sequencing and annotation.</title>
        <authorList>
            <consortium name="The Broad Institute Genomics Platform"/>
            <consortium name="The Broad Institute Genome Sequencing Center for Infectious Disease"/>
            <person name="Wu L."/>
            <person name="Ma J."/>
        </authorList>
    </citation>
    <scope>NUCLEOTIDE SEQUENCE [LARGE SCALE GENOMIC DNA]</scope>
    <source>
        <strain evidence="11">KCTC 42087</strain>
    </source>
</reference>
<dbReference type="EMBL" id="JBHSON010000094">
    <property type="protein sequence ID" value="MFC5752672.1"/>
    <property type="molecule type" value="Genomic_DNA"/>
</dbReference>
<dbReference type="Gene3D" id="1.20.1640.10">
    <property type="entry name" value="Multidrug efflux transporter AcrB transmembrane domain"/>
    <property type="match status" value="2"/>
</dbReference>
<comment type="subcellular location">
    <subcellularLocation>
        <location evidence="1">Cell membrane</location>
        <topology evidence="1">Multi-pass membrane protein</topology>
    </subcellularLocation>
</comment>
<feature type="transmembrane region" description="Helical" evidence="8">
    <location>
        <begin position="197"/>
        <end position="219"/>
    </location>
</feature>
<keyword evidence="6 8" id="KW-0472">Membrane</keyword>
<feature type="transmembrane region" description="Helical" evidence="8">
    <location>
        <begin position="356"/>
        <end position="375"/>
    </location>
</feature>
<feature type="transmembrane region" description="Helical" evidence="8">
    <location>
        <begin position="225"/>
        <end position="243"/>
    </location>
</feature>
<dbReference type="InterPro" id="IPR000731">
    <property type="entry name" value="SSD"/>
</dbReference>
<evidence type="ECO:0000259" key="9">
    <source>
        <dbReference type="PROSITE" id="PS50156"/>
    </source>
</evidence>
<keyword evidence="11" id="KW-1185">Reference proteome</keyword>
<organism evidence="10 11">
    <name type="scientific">Actinomadura rugatobispora</name>
    <dbReference type="NCBI Taxonomy" id="1994"/>
    <lineage>
        <taxon>Bacteria</taxon>
        <taxon>Bacillati</taxon>
        <taxon>Actinomycetota</taxon>
        <taxon>Actinomycetes</taxon>
        <taxon>Streptosporangiales</taxon>
        <taxon>Thermomonosporaceae</taxon>
        <taxon>Actinomadura</taxon>
    </lineage>
</organism>
<dbReference type="PANTHER" id="PTHR33406:SF11">
    <property type="entry name" value="MEMBRANE PROTEIN SCO6666-RELATED"/>
    <property type="match status" value="1"/>
</dbReference>
<evidence type="ECO:0000256" key="1">
    <source>
        <dbReference type="ARBA" id="ARBA00004651"/>
    </source>
</evidence>
<evidence type="ECO:0000313" key="10">
    <source>
        <dbReference type="EMBL" id="MFC5752672.1"/>
    </source>
</evidence>
<dbReference type="InterPro" id="IPR050545">
    <property type="entry name" value="Mycobact_MmpL"/>
</dbReference>
<keyword evidence="4 8" id="KW-0812">Transmembrane</keyword>
<evidence type="ECO:0000256" key="4">
    <source>
        <dbReference type="ARBA" id="ARBA00022692"/>
    </source>
</evidence>
<comment type="caution">
    <text evidence="10">The sequence shown here is derived from an EMBL/GenBank/DDBJ whole genome shotgun (WGS) entry which is preliminary data.</text>
</comment>
<feature type="transmembrane region" description="Helical" evidence="8">
    <location>
        <begin position="533"/>
        <end position="554"/>
    </location>
</feature>
<feature type="transmembrane region" description="Helical" evidence="8">
    <location>
        <begin position="171"/>
        <end position="190"/>
    </location>
</feature>
<evidence type="ECO:0000256" key="6">
    <source>
        <dbReference type="ARBA" id="ARBA00023136"/>
    </source>
</evidence>
<sequence>MSRLLYRLGRAAARRPWRFIAVWVLVVAAIGGAAGVAGGSLHDDYTLAGTGSQRAADLLKERFPALSGADARVVVHARDGGALDQAGLAAARQRLGALPHVSAVDPVRPSRDGATALITVRYDVPVTDLAPGETLDRLREATRGLTAAGEQVEFGGQVPENVTAPGGVAEAVGVVAALVILLLAFGSVVAAGLPLAVALAGLGAGVSGIFVLAAFANVATTAPTLAMMTGLGVGIDYALFILTRHREGLAEGLEVAEAAGRANATAGLSVLFAGFTVLLALCGLVLSRVPVFMTMGFATGIVVAATVASAVTLLPAVLGLAGRRVLRRRDRAEGATIGAESPRVRRWAEHVGRRPWPWLLAALVLMLTLAAPALGMRTWPSDASSEPASNTVRQAYDLVEESYGAGANGPLLVAVDLRVSPDAEGLRARLAAAGGVVSVAPPQVSPDRGAAVLVVTPEYGPQDERATELVDRLRAEVLPPGAEITGLTAAYVDLSRILDERLWPVIGAVVATSFLMLMIVFRSLLAPLKAAAMNLLSIGAAYGVLTAVFQWGWGAELLGLPHSVPVSSFIVLLMFAVLFGVSMDYEVFLLSRVREEWLRTGDARGSVSTGLAVTGRVITSAALIMVAVFLGFAMDPGLVIKQMGVGLAVAVALDATVVRLVLVPATMALLGRANWWLPGPLDRLLPSFDPHGADGPAYAASREAEGGASAEPGERELGRV</sequence>
<dbReference type="RefSeq" id="WP_378288894.1">
    <property type="nucleotide sequence ID" value="NZ_JBHSON010000094.1"/>
</dbReference>
<name>A0ABW1ADS6_9ACTN</name>
<feature type="transmembrane region" description="Helical" evidence="8">
    <location>
        <begin position="645"/>
        <end position="670"/>
    </location>
</feature>
<dbReference type="InterPro" id="IPR004869">
    <property type="entry name" value="MMPL_dom"/>
</dbReference>
<gene>
    <name evidence="10" type="ORF">ACFPZN_44265</name>
</gene>
<feature type="transmembrane region" description="Helical" evidence="8">
    <location>
        <begin position="292"/>
        <end position="321"/>
    </location>
</feature>
<protein>
    <submittedName>
        <fullName evidence="10">MMPL family transporter</fullName>
    </submittedName>
</protein>
<keyword evidence="5 8" id="KW-1133">Transmembrane helix</keyword>
<evidence type="ECO:0000256" key="7">
    <source>
        <dbReference type="SAM" id="MobiDB-lite"/>
    </source>
</evidence>
<keyword evidence="3" id="KW-1003">Cell membrane</keyword>
<feature type="transmembrane region" description="Helical" evidence="8">
    <location>
        <begin position="264"/>
        <end position="286"/>
    </location>
</feature>
<dbReference type="Proteomes" id="UP001596074">
    <property type="component" value="Unassembled WGS sequence"/>
</dbReference>
<feature type="transmembrane region" description="Helical" evidence="8">
    <location>
        <begin position="611"/>
        <end position="633"/>
    </location>
</feature>
<evidence type="ECO:0000313" key="11">
    <source>
        <dbReference type="Proteomes" id="UP001596074"/>
    </source>
</evidence>
<feature type="transmembrane region" description="Helical" evidence="8">
    <location>
        <begin position="502"/>
        <end position="521"/>
    </location>
</feature>
<comment type="similarity">
    <text evidence="2">Belongs to the resistance-nodulation-cell division (RND) (TC 2.A.6) family. MmpL subfamily.</text>
</comment>
<evidence type="ECO:0000256" key="8">
    <source>
        <dbReference type="SAM" id="Phobius"/>
    </source>
</evidence>
<dbReference type="SUPFAM" id="SSF82866">
    <property type="entry name" value="Multidrug efflux transporter AcrB transmembrane domain"/>
    <property type="match status" value="2"/>
</dbReference>
<evidence type="ECO:0000256" key="2">
    <source>
        <dbReference type="ARBA" id="ARBA00010157"/>
    </source>
</evidence>
<accession>A0ABW1ADS6</accession>
<feature type="domain" description="SSD" evidence="9">
    <location>
        <begin position="173"/>
        <end position="320"/>
    </location>
</feature>